<dbReference type="OrthoDB" id="7858913at2"/>
<accession>A0A073IE75</accession>
<name>A0A073IE75_9RHOB</name>
<dbReference type="GO" id="GO:0009100">
    <property type="term" value="P:glycoprotein metabolic process"/>
    <property type="evidence" value="ECO:0007669"/>
    <property type="project" value="UniProtKB-ARBA"/>
</dbReference>
<dbReference type="RefSeq" id="WP_025059449.1">
    <property type="nucleotide sequence ID" value="NZ_JAMC01000015.1"/>
</dbReference>
<dbReference type="AlphaFoldDB" id="A0A073IE75"/>
<protein>
    <recommendedName>
        <fullName evidence="1">LicD/FKTN/FKRP nucleotidyltransferase domain-containing protein</fullName>
    </recommendedName>
</protein>
<organism evidence="2 3">
    <name type="scientific">Sulfitobacter donghicola DSW-25 = KCTC 12864 = JCM 14565</name>
    <dbReference type="NCBI Taxonomy" id="1300350"/>
    <lineage>
        <taxon>Bacteria</taxon>
        <taxon>Pseudomonadati</taxon>
        <taxon>Pseudomonadota</taxon>
        <taxon>Alphaproteobacteria</taxon>
        <taxon>Rhodobacterales</taxon>
        <taxon>Roseobacteraceae</taxon>
        <taxon>Sulfitobacter</taxon>
    </lineage>
</organism>
<dbReference type="InterPro" id="IPR052942">
    <property type="entry name" value="LPS_cholinephosphotransferase"/>
</dbReference>
<gene>
    <name evidence="2" type="ORF">DSW25_05035</name>
</gene>
<dbReference type="EMBL" id="JAMC01000015">
    <property type="protein sequence ID" value="KEJ87806.1"/>
    <property type="molecule type" value="Genomic_DNA"/>
</dbReference>
<dbReference type="PANTHER" id="PTHR43404">
    <property type="entry name" value="LIPOPOLYSACCHARIDE CHOLINEPHOSPHOTRANSFERASE LICD"/>
    <property type="match status" value="1"/>
</dbReference>
<dbReference type="PANTHER" id="PTHR43404:SF1">
    <property type="entry name" value="MNN4P"/>
    <property type="match status" value="1"/>
</dbReference>
<feature type="domain" description="LicD/FKTN/FKRP nucleotidyltransferase" evidence="1">
    <location>
        <begin position="139"/>
        <end position="173"/>
    </location>
</feature>
<evidence type="ECO:0000313" key="3">
    <source>
        <dbReference type="Proteomes" id="UP000027734"/>
    </source>
</evidence>
<sequence>MAEDIKDEAALRLRRLLEIRAIGIAALHEGAQGLDCWEYLTELKGLRVRGHKLEWREAKVAHLVALRQRATQVVGSMRTLRELCDEKGLEDRFVAFEALVKSSLGSIRLTNHAFREDNFAEMAHEPIWDRVGDHLKSLKENGYEAFLNSGTLLGVVRDERLIDHDDDIDIAVILKANNRQAAAGEWLELRQRLSDEGVLDEDAINDPSILKLTPVNGVQIDLFPAWFEADKFYVYPHTLGELSKTDVLPLKACSITAYPIPANPEKMLALNYGDGWKTPDPYFKFPWHIATERFSSFLEGVRV</sequence>
<dbReference type="Proteomes" id="UP000027734">
    <property type="component" value="Unassembled WGS sequence"/>
</dbReference>
<comment type="caution">
    <text evidence="2">The sequence shown here is derived from an EMBL/GenBank/DDBJ whole genome shotgun (WGS) entry which is preliminary data.</text>
</comment>
<evidence type="ECO:0000313" key="2">
    <source>
        <dbReference type="EMBL" id="KEJ87806.1"/>
    </source>
</evidence>
<reference evidence="2 3" key="1">
    <citation type="submission" date="2014-01" db="EMBL/GenBank/DDBJ databases">
        <title>Sulfitobacter donghicola JCM 14565 Genome Sequencing.</title>
        <authorList>
            <person name="Lai Q."/>
            <person name="Hong Z."/>
        </authorList>
    </citation>
    <scope>NUCLEOTIDE SEQUENCE [LARGE SCALE GENOMIC DNA]</scope>
    <source>
        <strain evidence="2 3">JCM 14565</strain>
    </source>
</reference>
<keyword evidence="3" id="KW-1185">Reference proteome</keyword>
<dbReference type="eggNOG" id="COG3475">
    <property type="taxonomic scope" value="Bacteria"/>
</dbReference>
<proteinExistence type="predicted"/>
<dbReference type="STRING" id="1300350.Z948_2071"/>
<evidence type="ECO:0000259" key="1">
    <source>
        <dbReference type="Pfam" id="PF04991"/>
    </source>
</evidence>
<dbReference type="InterPro" id="IPR007074">
    <property type="entry name" value="LicD/FKTN/FKRP_NTP_transf"/>
</dbReference>
<dbReference type="Pfam" id="PF04991">
    <property type="entry name" value="LicD"/>
    <property type="match status" value="1"/>
</dbReference>